<dbReference type="SUPFAM" id="SSF47413">
    <property type="entry name" value="lambda repressor-like DNA-binding domains"/>
    <property type="match status" value="1"/>
</dbReference>
<dbReference type="Pfam" id="PF00356">
    <property type="entry name" value="LacI"/>
    <property type="match status" value="1"/>
</dbReference>
<dbReference type="SUPFAM" id="SSF53822">
    <property type="entry name" value="Periplasmic binding protein-like I"/>
    <property type="match status" value="1"/>
</dbReference>
<evidence type="ECO:0000259" key="4">
    <source>
        <dbReference type="PROSITE" id="PS50932"/>
    </source>
</evidence>
<feature type="domain" description="HTH lacI-type" evidence="4">
    <location>
        <begin position="20"/>
        <end position="74"/>
    </location>
</feature>
<sequence>MTDTEEVRAARPTRRATQTVTLDEVAALAGVSPSTVSRALRNAEQVSEAAYEAVMRAVAETNYVPNRAASHLASNRSGTVAAIMPAMSYSVFADTVHGLEEVLAAAGVQLFIGATGYDAVREEQTIRAFLGRRPDGIVMVGATHTAAAREMLLRARIPVVETWDWTADPIDSLVGFSNGAAFTAMAEFVVSAGYRHPTFAGWLTGADSRAHERRDGFTDALRRLLPDEPIRVLDTGARGISADAGGWLLDEALARFPETDVLVCASDVFATGALLRAQARGLTVPADIAVTGFGDFELSGLLHPALTTIQTPNDSIGRRAGEIILERIAAPDSDSVRADLGFTLVPRESA</sequence>
<accession>A0ABN2I5T7</accession>
<organism evidence="5 6">
    <name type="scientific">Microbacterium sediminicola</name>
    <dbReference type="NCBI Taxonomy" id="415210"/>
    <lineage>
        <taxon>Bacteria</taxon>
        <taxon>Bacillati</taxon>
        <taxon>Actinomycetota</taxon>
        <taxon>Actinomycetes</taxon>
        <taxon>Micrococcales</taxon>
        <taxon>Microbacteriaceae</taxon>
        <taxon>Microbacterium</taxon>
    </lineage>
</organism>
<dbReference type="InterPro" id="IPR000843">
    <property type="entry name" value="HTH_LacI"/>
</dbReference>
<protein>
    <submittedName>
        <fullName evidence="5">LacI family DNA-binding transcriptional regulator</fullName>
    </submittedName>
</protein>
<reference evidence="5 6" key="1">
    <citation type="journal article" date="2019" name="Int. J. Syst. Evol. Microbiol.">
        <title>The Global Catalogue of Microorganisms (GCM) 10K type strain sequencing project: providing services to taxonomists for standard genome sequencing and annotation.</title>
        <authorList>
            <consortium name="The Broad Institute Genomics Platform"/>
            <consortium name="The Broad Institute Genome Sequencing Center for Infectious Disease"/>
            <person name="Wu L."/>
            <person name="Ma J."/>
        </authorList>
    </citation>
    <scope>NUCLEOTIDE SEQUENCE [LARGE SCALE GENOMIC DNA]</scope>
    <source>
        <strain evidence="5 6">JCM 15577</strain>
    </source>
</reference>
<dbReference type="InterPro" id="IPR010982">
    <property type="entry name" value="Lambda_DNA-bd_dom_sf"/>
</dbReference>
<dbReference type="Gene3D" id="1.10.260.40">
    <property type="entry name" value="lambda repressor-like DNA-binding domains"/>
    <property type="match status" value="1"/>
</dbReference>
<comment type="caution">
    <text evidence="5">The sequence shown here is derived from an EMBL/GenBank/DDBJ whole genome shotgun (WGS) entry which is preliminary data.</text>
</comment>
<dbReference type="InterPro" id="IPR028082">
    <property type="entry name" value="Peripla_BP_I"/>
</dbReference>
<dbReference type="Proteomes" id="UP001501690">
    <property type="component" value="Unassembled WGS sequence"/>
</dbReference>
<dbReference type="PROSITE" id="PS50932">
    <property type="entry name" value="HTH_LACI_2"/>
    <property type="match status" value="1"/>
</dbReference>
<evidence type="ECO:0000313" key="6">
    <source>
        <dbReference type="Proteomes" id="UP001501690"/>
    </source>
</evidence>
<evidence type="ECO:0000256" key="2">
    <source>
        <dbReference type="ARBA" id="ARBA00023125"/>
    </source>
</evidence>
<dbReference type="SMART" id="SM00354">
    <property type="entry name" value="HTH_LACI"/>
    <property type="match status" value="1"/>
</dbReference>
<evidence type="ECO:0000313" key="5">
    <source>
        <dbReference type="EMBL" id="GAA1699152.1"/>
    </source>
</evidence>
<evidence type="ECO:0000256" key="3">
    <source>
        <dbReference type="ARBA" id="ARBA00023163"/>
    </source>
</evidence>
<name>A0ABN2I5T7_9MICO</name>
<dbReference type="PROSITE" id="PS00356">
    <property type="entry name" value="HTH_LACI_1"/>
    <property type="match status" value="1"/>
</dbReference>
<dbReference type="PANTHER" id="PTHR30146">
    <property type="entry name" value="LACI-RELATED TRANSCRIPTIONAL REPRESSOR"/>
    <property type="match status" value="1"/>
</dbReference>
<proteinExistence type="predicted"/>
<gene>
    <name evidence="5" type="ORF">GCM10009808_15890</name>
</gene>
<dbReference type="RefSeq" id="WP_344071188.1">
    <property type="nucleotide sequence ID" value="NZ_BAAAPL010000001.1"/>
</dbReference>
<dbReference type="EMBL" id="BAAAPL010000001">
    <property type="protein sequence ID" value="GAA1699152.1"/>
    <property type="molecule type" value="Genomic_DNA"/>
</dbReference>
<keyword evidence="1" id="KW-0805">Transcription regulation</keyword>
<keyword evidence="2 5" id="KW-0238">DNA-binding</keyword>
<dbReference type="Pfam" id="PF00532">
    <property type="entry name" value="Peripla_BP_1"/>
    <property type="match status" value="1"/>
</dbReference>
<keyword evidence="3" id="KW-0804">Transcription</keyword>
<dbReference type="Gene3D" id="3.40.50.2300">
    <property type="match status" value="2"/>
</dbReference>
<dbReference type="CDD" id="cd01575">
    <property type="entry name" value="PBP1_GntR"/>
    <property type="match status" value="1"/>
</dbReference>
<evidence type="ECO:0000256" key="1">
    <source>
        <dbReference type="ARBA" id="ARBA00023015"/>
    </source>
</evidence>
<dbReference type="PANTHER" id="PTHR30146:SF33">
    <property type="entry name" value="TRANSCRIPTIONAL REGULATOR"/>
    <property type="match status" value="1"/>
</dbReference>
<dbReference type="GO" id="GO:0003677">
    <property type="term" value="F:DNA binding"/>
    <property type="evidence" value="ECO:0007669"/>
    <property type="project" value="UniProtKB-KW"/>
</dbReference>
<keyword evidence="6" id="KW-1185">Reference proteome</keyword>
<dbReference type="InterPro" id="IPR001761">
    <property type="entry name" value="Peripla_BP/Lac1_sug-bd_dom"/>
</dbReference>
<dbReference type="CDD" id="cd01392">
    <property type="entry name" value="HTH_LacI"/>
    <property type="match status" value="1"/>
</dbReference>